<dbReference type="InterPro" id="IPR002172">
    <property type="entry name" value="LDrepeatLR_classA_rpt"/>
</dbReference>
<evidence type="ECO:0000313" key="16">
    <source>
        <dbReference type="Proteomes" id="UP000472267"/>
    </source>
</evidence>
<dbReference type="AlphaFoldDB" id="A0A672JBX6"/>
<dbReference type="PROSITE" id="PS01186">
    <property type="entry name" value="EGF_2"/>
    <property type="match status" value="2"/>
</dbReference>
<dbReference type="InterPro" id="IPR036055">
    <property type="entry name" value="LDL_receptor-like_sf"/>
</dbReference>
<dbReference type="InterPro" id="IPR000152">
    <property type="entry name" value="EGF-type_Asp/Asn_hydroxyl_site"/>
</dbReference>
<keyword evidence="11" id="KW-0675">Receptor</keyword>
<dbReference type="PROSITE" id="PS01209">
    <property type="entry name" value="LDLRA_1"/>
    <property type="match status" value="2"/>
</dbReference>
<dbReference type="Ensembl" id="ENSSFAT00005052368.1">
    <property type="protein sequence ID" value="ENSSFAP00005050727.1"/>
    <property type="gene ID" value="ENSSFAG00005024359.1"/>
</dbReference>
<dbReference type="SMART" id="SM00192">
    <property type="entry name" value="LDLa"/>
    <property type="match status" value="2"/>
</dbReference>
<dbReference type="SUPFAM" id="SSF63825">
    <property type="entry name" value="YWTD domain"/>
    <property type="match status" value="1"/>
</dbReference>
<dbReference type="InterPro" id="IPR018097">
    <property type="entry name" value="EGF_Ca-bd_CS"/>
</dbReference>
<evidence type="ECO:0000256" key="9">
    <source>
        <dbReference type="ARBA" id="ARBA00023136"/>
    </source>
</evidence>
<dbReference type="SMART" id="SM00181">
    <property type="entry name" value="EGF"/>
    <property type="match status" value="2"/>
</dbReference>
<dbReference type="Gene3D" id="2.120.10.30">
    <property type="entry name" value="TolB, C-terminal domain"/>
    <property type="match status" value="2"/>
</dbReference>
<keyword evidence="7" id="KW-0677">Repeat</keyword>
<dbReference type="SMART" id="SM00135">
    <property type="entry name" value="LY"/>
    <property type="match status" value="3"/>
</dbReference>
<keyword evidence="3" id="KW-0245">EGF-like domain</keyword>
<evidence type="ECO:0000256" key="7">
    <source>
        <dbReference type="ARBA" id="ARBA00022737"/>
    </source>
</evidence>
<dbReference type="Proteomes" id="UP000472267">
    <property type="component" value="Chromosome 8"/>
</dbReference>
<comment type="subcellular location">
    <subcellularLocation>
        <location evidence="1">Membrane</location>
        <topology evidence="1">Single-pass membrane protein</topology>
    </subcellularLocation>
</comment>
<feature type="disulfide bond" evidence="13">
    <location>
        <begin position="48"/>
        <end position="60"/>
    </location>
</feature>
<keyword evidence="6" id="KW-0732">Signal</keyword>
<keyword evidence="16" id="KW-1185">Reference proteome</keyword>
<dbReference type="CDD" id="cd00112">
    <property type="entry name" value="LDLa"/>
    <property type="match status" value="2"/>
</dbReference>
<reference evidence="15" key="2">
    <citation type="submission" date="2025-08" db="UniProtKB">
        <authorList>
            <consortium name="Ensembl"/>
        </authorList>
    </citation>
    <scope>IDENTIFICATION</scope>
</reference>
<reference evidence="15" key="1">
    <citation type="submission" date="2019-06" db="EMBL/GenBank/DDBJ databases">
        <authorList>
            <consortium name="Wellcome Sanger Institute Data Sharing"/>
        </authorList>
    </citation>
    <scope>NUCLEOTIDE SEQUENCE [LARGE SCALE GENOMIC DNA]</scope>
</reference>
<keyword evidence="8" id="KW-1133">Transmembrane helix</keyword>
<name>A0A672JBX6_SALFA</name>
<dbReference type="Pfam" id="PF00057">
    <property type="entry name" value="Ldl_recept_a"/>
    <property type="match status" value="2"/>
</dbReference>
<comment type="caution">
    <text evidence="13">Lacks conserved residue(s) required for the propagation of feature annotation.</text>
</comment>
<accession>A0A672JBX6</accession>
<keyword evidence="4" id="KW-0254">Endocytosis</keyword>
<dbReference type="InterPro" id="IPR051221">
    <property type="entry name" value="LDLR-related"/>
</dbReference>
<evidence type="ECO:0000256" key="12">
    <source>
        <dbReference type="ARBA" id="ARBA00023180"/>
    </source>
</evidence>
<dbReference type="InterPro" id="IPR023415">
    <property type="entry name" value="LDLR_class-A_CS"/>
</dbReference>
<sequence length="428" mass="47816">MSSNAVQESASLSLGCVTLSKTAVTGPTSPLLAVRRLRHTVFVVIKTCSSSQFTCTNGNCIPQSMVCDGNSDCWDNSDEAPELLCITPQPTCAPNHYMCKSGQCIESSKVCDGHKDCTDDSDEKGINECLNPSVHQCAQICTDTLTSYYCSCNPGYKLMPDGKACEDIDECVSTPSVCSQICENSFGSYYCKCAPGYIREPDGRTCRQNSGISPYLLYSNRYYIRKMNTGGSELSIVLQGLSNVVALEFDNAENRLYWVDTGAGKIERMRFDGISVNFACEQFSNVLFSKLRLDGRFQKTLLSGHFKDGNRTYILSNPRAVAVNPKYGWLYWTDWGDSAYIGRIDMDGQNRHRAIAGSLPHVFAVSLFEDWVYWTDWNTHSVEKAHKYTGEQRISMGNNTHRPFDIHVQHPYRSDEEAALCSTFSYHL</sequence>
<keyword evidence="10 13" id="KW-1015">Disulfide bond</keyword>
<gene>
    <name evidence="15" type="primary">lrp2b</name>
</gene>
<feature type="domain" description="EGF-like" evidence="14">
    <location>
        <begin position="150"/>
        <end position="165"/>
    </location>
</feature>
<dbReference type="SUPFAM" id="SSF57196">
    <property type="entry name" value="EGF/Laminin"/>
    <property type="match status" value="2"/>
</dbReference>
<dbReference type="InterPro" id="IPR000742">
    <property type="entry name" value="EGF"/>
</dbReference>
<reference evidence="15" key="3">
    <citation type="submission" date="2025-09" db="UniProtKB">
        <authorList>
            <consortium name="Ensembl"/>
        </authorList>
    </citation>
    <scope>IDENTIFICATION</scope>
</reference>
<dbReference type="PANTHER" id="PTHR22722">
    <property type="entry name" value="LOW-DENSITY LIPOPROTEIN RECEPTOR-RELATED PROTEIN 2-RELATED"/>
    <property type="match status" value="1"/>
</dbReference>
<dbReference type="Pfam" id="PF00058">
    <property type="entry name" value="Ldl_recept_b"/>
    <property type="match status" value="1"/>
</dbReference>
<evidence type="ECO:0000256" key="5">
    <source>
        <dbReference type="ARBA" id="ARBA00022692"/>
    </source>
</evidence>
<dbReference type="PANTHER" id="PTHR22722:SF12">
    <property type="entry name" value="EGF-LIKE DOMAIN-CONTAINING PROTEIN"/>
    <property type="match status" value="1"/>
</dbReference>
<feature type="domain" description="EGF-like" evidence="14">
    <location>
        <begin position="191"/>
        <end position="206"/>
    </location>
</feature>
<evidence type="ECO:0000256" key="3">
    <source>
        <dbReference type="ARBA" id="ARBA00022536"/>
    </source>
</evidence>
<dbReference type="FunFam" id="2.10.25.10:FF:000072">
    <property type="entry name" value="Low-density lipoprotein receptor-related protein 1B"/>
    <property type="match status" value="1"/>
</dbReference>
<dbReference type="FunFam" id="4.10.400.10:FF:000011">
    <property type="entry name" value="Low-density lipoprotein receptor-related protein 1"/>
    <property type="match status" value="1"/>
</dbReference>
<dbReference type="SMART" id="SM00179">
    <property type="entry name" value="EGF_CA"/>
    <property type="match status" value="2"/>
</dbReference>
<evidence type="ECO:0000256" key="1">
    <source>
        <dbReference type="ARBA" id="ARBA00004167"/>
    </source>
</evidence>
<dbReference type="InterPro" id="IPR001881">
    <property type="entry name" value="EGF-like_Ca-bd_dom"/>
</dbReference>
<dbReference type="Gene3D" id="4.10.400.10">
    <property type="entry name" value="Low-density Lipoprotein Receptor"/>
    <property type="match status" value="2"/>
</dbReference>
<dbReference type="InterPro" id="IPR011042">
    <property type="entry name" value="6-blade_b-propeller_TolB-like"/>
</dbReference>
<feature type="disulfide bond" evidence="13">
    <location>
        <begin position="55"/>
        <end position="73"/>
    </location>
</feature>
<dbReference type="Pfam" id="PF12662">
    <property type="entry name" value="cEGF"/>
    <property type="match status" value="1"/>
</dbReference>
<keyword evidence="9" id="KW-0472">Membrane</keyword>
<evidence type="ECO:0000256" key="4">
    <source>
        <dbReference type="ARBA" id="ARBA00022583"/>
    </source>
</evidence>
<evidence type="ECO:0000256" key="6">
    <source>
        <dbReference type="ARBA" id="ARBA00022729"/>
    </source>
</evidence>
<feature type="disulfide bond" evidence="13">
    <location>
        <begin position="99"/>
        <end position="117"/>
    </location>
</feature>
<dbReference type="GO" id="GO:0042562">
    <property type="term" value="F:hormone binding"/>
    <property type="evidence" value="ECO:0007669"/>
    <property type="project" value="TreeGrafter"/>
</dbReference>
<proteinExistence type="inferred from homology"/>
<dbReference type="PROSITE" id="PS00010">
    <property type="entry name" value="ASX_HYDROXYL"/>
    <property type="match status" value="1"/>
</dbReference>
<keyword evidence="12" id="KW-0325">Glycoprotein</keyword>
<dbReference type="GO" id="GO:0043235">
    <property type="term" value="C:receptor complex"/>
    <property type="evidence" value="ECO:0007669"/>
    <property type="project" value="TreeGrafter"/>
</dbReference>
<evidence type="ECO:0000256" key="11">
    <source>
        <dbReference type="ARBA" id="ARBA00023170"/>
    </source>
</evidence>
<keyword evidence="5" id="KW-0812">Transmembrane</keyword>
<dbReference type="GO" id="GO:0006898">
    <property type="term" value="P:receptor-mediated endocytosis"/>
    <property type="evidence" value="ECO:0007669"/>
    <property type="project" value="TreeGrafter"/>
</dbReference>
<dbReference type="SUPFAM" id="SSF57424">
    <property type="entry name" value="LDL receptor-like module"/>
    <property type="match status" value="2"/>
</dbReference>
<evidence type="ECO:0000313" key="15">
    <source>
        <dbReference type="Ensembl" id="ENSSFAP00005050727.1"/>
    </source>
</evidence>
<evidence type="ECO:0000256" key="2">
    <source>
        <dbReference type="ARBA" id="ARBA00009939"/>
    </source>
</evidence>
<dbReference type="FunFam" id="2.10.25.10:FF:000010">
    <property type="entry name" value="Pro-epidermal growth factor"/>
    <property type="match status" value="1"/>
</dbReference>
<evidence type="ECO:0000256" key="10">
    <source>
        <dbReference type="ARBA" id="ARBA00023157"/>
    </source>
</evidence>
<dbReference type="PRINTS" id="PR00261">
    <property type="entry name" value="LDLRECEPTOR"/>
</dbReference>
<evidence type="ECO:0000256" key="8">
    <source>
        <dbReference type="ARBA" id="ARBA00022989"/>
    </source>
</evidence>
<protein>
    <submittedName>
        <fullName evidence="15">Low density lipoprotein receptor-related protein 2b</fullName>
    </submittedName>
</protein>
<feature type="disulfide bond" evidence="13">
    <location>
        <begin position="92"/>
        <end position="104"/>
    </location>
</feature>
<dbReference type="InterPro" id="IPR026823">
    <property type="entry name" value="cEGF"/>
</dbReference>
<evidence type="ECO:0000256" key="13">
    <source>
        <dbReference type="PROSITE-ProRule" id="PRU00124"/>
    </source>
</evidence>
<dbReference type="InterPro" id="IPR000033">
    <property type="entry name" value="LDLR_classB_rpt"/>
</dbReference>
<dbReference type="PROSITE" id="PS01187">
    <property type="entry name" value="EGF_CA"/>
    <property type="match status" value="1"/>
</dbReference>
<evidence type="ECO:0000259" key="14">
    <source>
        <dbReference type="PROSITE" id="PS01186"/>
    </source>
</evidence>
<dbReference type="GO" id="GO:0016324">
    <property type="term" value="C:apical plasma membrane"/>
    <property type="evidence" value="ECO:0007669"/>
    <property type="project" value="TreeGrafter"/>
</dbReference>
<dbReference type="Gene3D" id="2.10.25.10">
    <property type="entry name" value="Laminin"/>
    <property type="match status" value="2"/>
</dbReference>
<organism evidence="15 16">
    <name type="scientific">Salarias fasciatus</name>
    <name type="common">Jewelled blenny</name>
    <name type="synonym">Blennius fasciatus</name>
    <dbReference type="NCBI Taxonomy" id="181472"/>
    <lineage>
        <taxon>Eukaryota</taxon>
        <taxon>Metazoa</taxon>
        <taxon>Chordata</taxon>
        <taxon>Craniata</taxon>
        <taxon>Vertebrata</taxon>
        <taxon>Euteleostomi</taxon>
        <taxon>Actinopterygii</taxon>
        <taxon>Neopterygii</taxon>
        <taxon>Teleostei</taxon>
        <taxon>Neoteleostei</taxon>
        <taxon>Acanthomorphata</taxon>
        <taxon>Ovalentaria</taxon>
        <taxon>Blenniimorphae</taxon>
        <taxon>Blenniiformes</taxon>
        <taxon>Blennioidei</taxon>
        <taxon>Blenniidae</taxon>
        <taxon>Salariinae</taxon>
        <taxon>Salarias</taxon>
    </lineage>
</organism>
<comment type="similarity">
    <text evidence="2">Belongs to the LDLR family.</text>
</comment>
<dbReference type="PROSITE" id="PS50068">
    <property type="entry name" value="LDLRA_2"/>
    <property type="match status" value="2"/>
</dbReference>
<dbReference type="GO" id="GO:0005509">
    <property type="term" value="F:calcium ion binding"/>
    <property type="evidence" value="ECO:0007669"/>
    <property type="project" value="InterPro"/>
</dbReference>